<gene>
    <name evidence="1" type="ORF">ACFPOU_12115</name>
</gene>
<protein>
    <submittedName>
        <fullName evidence="1">PGDYG domain-containing protein</fullName>
    </submittedName>
</protein>
<dbReference type="InterPro" id="IPR025688">
    <property type="entry name" value="PGDYG_prot"/>
</dbReference>
<keyword evidence="2" id="KW-1185">Reference proteome</keyword>
<comment type="caution">
    <text evidence="1">The sequence shown here is derived from an EMBL/GenBank/DDBJ whole genome shotgun (WGS) entry which is preliminary data.</text>
</comment>
<evidence type="ECO:0000313" key="1">
    <source>
        <dbReference type="EMBL" id="MFC5511864.1"/>
    </source>
</evidence>
<accession>A0ABW0PIP4</accession>
<dbReference type="Pfam" id="PF14083">
    <property type="entry name" value="PGDYG"/>
    <property type="match status" value="1"/>
</dbReference>
<name>A0ABW0PIP4_9BURK</name>
<dbReference type="EMBL" id="JBHSMS010000039">
    <property type="protein sequence ID" value="MFC5511864.1"/>
    <property type="molecule type" value="Genomic_DNA"/>
</dbReference>
<reference evidence="2" key="1">
    <citation type="journal article" date="2019" name="Int. J. Syst. Evol. Microbiol.">
        <title>The Global Catalogue of Microorganisms (GCM) 10K type strain sequencing project: providing services to taxonomists for standard genome sequencing and annotation.</title>
        <authorList>
            <consortium name="The Broad Institute Genomics Platform"/>
            <consortium name="The Broad Institute Genome Sequencing Center for Infectious Disease"/>
            <person name="Wu L."/>
            <person name="Ma J."/>
        </authorList>
    </citation>
    <scope>NUCLEOTIDE SEQUENCE [LARGE SCALE GENOMIC DNA]</scope>
    <source>
        <strain evidence="2">CCUG 38813</strain>
    </source>
</reference>
<organism evidence="1 2">
    <name type="scientific">Massilia jejuensis</name>
    <dbReference type="NCBI Taxonomy" id="648894"/>
    <lineage>
        <taxon>Bacteria</taxon>
        <taxon>Pseudomonadati</taxon>
        <taxon>Pseudomonadota</taxon>
        <taxon>Betaproteobacteria</taxon>
        <taxon>Burkholderiales</taxon>
        <taxon>Oxalobacteraceae</taxon>
        <taxon>Telluria group</taxon>
        <taxon>Massilia</taxon>
    </lineage>
</organism>
<sequence>MREYRAGRKAIFCDTPAAVKVGKIPSRVFVRFVEKSESIITREGCVPAHPGDAVVTAATGEQWPVVRAVFDRYYEPTSEATVFSSIPRESLALQINGPFQVILTDGISRLFGKPGDWLLDYGDGHLGIVGADIFATIYRRLD</sequence>
<dbReference type="RefSeq" id="WP_379721326.1">
    <property type="nucleotide sequence ID" value="NZ_JBHSMS010000039.1"/>
</dbReference>
<dbReference type="Proteomes" id="UP001596031">
    <property type="component" value="Unassembled WGS sequence"/>
</dbReference>
<proteinExistence type="predicted"/>
<evidence type="ECO:0000313" key="2">
    <source>
        <dbReference type="Proteomes" id="UP001596031"/>
    </source>
</evidence>